<comment type="caution">
    <text evidence="3">The sequence shown here is derived from an EMBL/GenBank/DDBJ whole genome shotgun (WGS) entry which is preliminary data.</text>
</comment>
<dbReference type="AlphaFoldDB" id="A0A8S1R9R1"/>
<dbReference type="GO" id="GO:0016314">
    <property type="term" value="F:phosphatidylinositol-3,4,5-trisphosphate 3-phosphatase activity"/>
    <property type="evidence" value="ECO:0007669"/>
    <property type="project" value="TreeGrafter"/>
</dbReference>
<evidence type="ECO:0000313" key="4">
    <source>
        <dbReference type="Proteomes" id="UP000692954"/>
    </source>
</evidence>
<dbReference type="OrthoDB" id="16692at2759"/>
<keyword evidence="1" id="KW-0378">Hydrolase</keyword>
<feature type="domain" description="Phosphatase tensin-type" evidence="2">
    <location>
        <begin position="1"/>
        <end position="133"/>
    </location>
</feature>
<dbReference type="GO" id="GO:0005829">
    <property type="term" value="C:cytosol"/>
    <property type="evidence" value="ECO:0007669"/>
    <property type="project" value="TreeGrafter"/>
</dbReference>
<dbReference type="InterPro" id="IPR051281">
    <property type="entry name" value="Dual-spec_lipid-protein_phosph"/>
</dbReference>
<sequence>MSFPAFGFEITFRNNIDDVVKFLQEHHSDQYMLYNLSNRKYNYENFWRKQSNQSDINLRFLSLHGKIIIHLQSICYLIFAKKYQSYCNHSLLTGKGRTGTLIFCYLIYCGRASNTDEARLYNSKKDLIKLNQE</sequence>
<evidence type="ECO:0000256" key="1">
    <source>
        <dbReference type="ARBA" id="ARBA00022801"/>
    </source>
</evidence>
<proteinExistence type="predicted"/>
<dbReference type="EMBL" id="CAJJDN010000156">
    <property type="protein sequence ID" value="CAD8125086.1"/>
    <property type="molecule type" value="Genomic_DNA"/>
</dbReference>
<accession>A0A8S1R9R1</accession>
<name>A0A8S1R9R1_9CILI</name>
<dbReference type="PANTHER" id="PTHR12305:SF60">
    <property type="entry name" value="PHOSPHATIDYLINOSITOL 3,4,5-TRISPHOSPHATE 3-PHOSPHATASE TPTE2-RELATED"/>
    <property type="match status" value="1"/>
</dbReference>
<evidence type="ECO:0000259" key="2">
    <source>
        <dbReference type="PROSITE" id="PS51181"/>
    </source>
</evidence>
<evidence type="ECO:0000313" key="3">
    <source>
        <dbReference type="EMBL" id="CAD8125086.1"/>
    </source>
</evidence>
<reference evidence="3" key="1">
    <citation type="submission" date="2021-01" db="EMBL/GenBank/DDBJ databases">
        <authorList>
            <consortium name="Genoscope - CEA"/>
            <person name="William W."/>
        </authorList>
    </citation>
    <scope>NUCLEOTIDE SEQUENCE</scope>
</reference>
<dbReference type="Proteomes" id="UP000692954">
    <property type="component" value="Unassembled WGS sequence"/>
</dbReference>
<dbReference type="PROSITE" id="PS51181">
    <property type="entry name" value="PPASE_TENSIN"/>
    <property type="match status" value="1"/>
</dbReference>
<dbReference type="InterPro" id="IPR029023">
    <property type="entry name" value="Tensin_phosphatase"/>
</dbReference>
<gene>
    <name evidence="3" type="ORF">PSON_ATCC_30995.1.T1560047</name>
</gene>
<dbReference type="PANTHER" id="PTHR12305">
    <property type="entry name" value="PHOSPHATASE WITH HOMOLOGY TO TENSIN"/>
    <property type="match status" value="1"/>
</dbReference>
<protein>
    <recommendedName>
        <fullName evidence="2">Phosphatase tensin-type domain-containing protein</fullName>
    </recommendedName>
</protein>
<keyword evidence="4" id="KW-1185">Reference proteome</keyword>
<organism evidence="3 4">
    <name type="scientific">Paramecium sonneborni</name>
    <dbReference type="NCBI Taxonomy" id="65129"/>
    <lineage>
        <taxon>Eukaryota</taxon>
        <taxon>Sar</taxon>
        <taxon>Alveolata</taxon>
        <taxon>Ciliophora</taxon>
        <taxon>Intramacronucleata</taxon>
        <taxon>Oligohymenophorea</taxon>
        <taxon>Peniculida</taxon>
        <taxon>Parameciidae</taxon>
        <taxon>Paramecium</taxon>
    </lineage>
</organism>